<dbReference type="InterPro" id="IPR013324">
    <property type="entry name" value="RNA_pol_sigma_r3/r4-like"/>
</dbReference>
<name>A0A644WDZ2_9ZZZZ</name>
<dbReference type="InterPro" id="IPR014284">
    <property type="entry name" value="RNA_pol_sigma-70_dom"/>
</dbReference>
<dbReference type="NCBIfam" id="TIGR02985">
    <property type="entry name" value="Sig70_bacteroi1"/>
    <property type="match status" value="1"/>
</dbReference>
<evidence type="ECO:0000256" key="3">
    <source>
        <dbReference type="ARBA" id="ARBA00023082"/>
    </source>
</evidence>
<keyword evidence="5" id="KW-0812">Transmembrane</keyword>
<sequence length="226" mass="26303">MINTGTAGSLYFIIKLLRMKEQNLPYEKILLEKLKKGDQTAFSSIFTHYYRDMVLFGGNFLADKKDCEDVVQSIFLKLWNDRDVIQIDTYLKSYLLTAVRNGCLNEIRRKGSDHEDLSAADVELSEITSEYDTNNYMLYSDLNQHLERALNKLSPAIKETFLLNKFEGLRYKEIAARLNVSERTIEVRIAAAIKFLRSYLKEFYLPGLFFIILSLNNVISLWKKIN</sequence>
<gene>
    <name evidence="7" type="ORF">SDC9_48235</name>
</gene>
<dbReference type="Gene3D" id="1.10.10.10">
    <property type="entry name" value="Winged helix-like DNA-binding domain superfamily/Winged helix DNA-binding domain"/>
    <property type="match status" value="1"/>
</dbReference>
<dbReference type="EMBL" id="VSSQ01000836">
    <property type="protein sequence ID" value="MPM01992.1"/>
    <property type="molecule type" value="Genomic_DNA"/>
</dbReference>
<dbReference type="InterPro" id="IPR014327">
    <property type="entry name" value="RNA_pol_sigma70_bacteroid"/>
</dbReference>
<proteinExistence type="inferred from homology"/>
<dbReference type="PANTHER" id="PTHR43133:SF46">
    <property type="entry name" value="RNA POLYMERASE SIGMA-70 FACTOR ECF SUBFAMILY"/>
    <property type="match status" value="1"/>
</dbReference>
<evidence type="ECO:0000259" key="6">
    <source>
        <dbReference type="Pfam" id="PF07638"/>
    </source>
</evidence>
<keyword evidence="5" id="KW-1133">Transmembrane helix</keyword>
<evidence type="ECO:0000256" key="4">
    <source>
        <dbReference type="ARBA" id="ARBA00023163"/>
    </source>
</evidence>
<accession>A0A644WDZ2</accession>
<dbReference type="InterPro" id="IPR013325">
    <property type="entry name" value="RNA_pol_sigma_r2"/>
</dbReference>
<dbReference type="Gene3D" id="1.10.1740.10">
    <property type="match status" value="1"/>
</dbReference>
<keyword evidence="4" id="KW-0804">Transcription</keyword>
<dbReference type="InterPro" id="IPR053812">
    <property type="entry name" value="HTH_Sigma70_ECF-like"/>
</dbReference>
<organism evidence="7">
    <name type="scientific">bioreactor metagenome</name>
    <dbReference type="NCBI Taxonomy" id="1076179"/>
    <lineage>
        <taxon>unclassified sequences</taxon>
        <taxon>metagenomes</taxon>
        <taxon>ecological metagenomes</taxon>
    </lineage>
</organism>
<dbReference type="CDD" id="cd06171">
    <property type="entry name" value="Sigma70_r4"/>
    <property type="match status" value="1"/>
</dbReference>
<dbReference type="SUPFAM" id="SSF88946">
    <property type="entry name" value="Sigma2 domain of RNA polymerase sigma factors"/>
    <property type="match status" value="1"/>
</dbReference>
<dbReference type="InterPro" id="IPR039425">
    <property type="entry name" value="RNA_pol_sigma-70-like"/>
</dbReference>
<protein>
    <recommendedName>
        <fullName evidence="6">RNA polymerase sigma-70 ECF-like HTH domain-containing protein</fullName>
    </recommendedName>
</protein>
<keyword evidence="3" id="KW-0731">Sigma factor</keyword>
<dbReference type="AlphaFoldDB" id="A0A644WDZ2"/>
<feature type="domain" description="RNA polymerase sigma-70 ECF-like HTH" evidence="6">
    <location>
        <begin position="30"/>
        <end position="192"/>
    </location>
</feature>
<evidence type="ECO:0000313" key="7">
    <source>
        <dbReference type="EMBL" id="MPM01992.1"/>
    </source>
</evidence>
<comment type="similarity">
    <text evidence="1">Belongs to the sigma-70 factor family. ECF subfamily.</text>
</comment>
<dbReference type="Pfam" id="PF07638">
    <property type="entry name" value="Sigma70_ECF"/>
    <property type="match status" value="1"/>
</dbReference>
<keyword evidence="2" id="KW-0805">Transcription regulation</keyword>
<feature type="transmembrane region" description="Helical" evidence="5">
    <location>
        <begin position="203"/>
        <end position="222"/>
    </location>
</feature>
<evidence type="ECO:0000256" key="2">
    <source>
        <dbReference type="ARBA" id="ARBA00023015"/>
    </source>
</evidence>
<dbReference type="GO" id="GO:0006352">
    <property type="term" value="P:DNA-templated transcription initiation"/>
    <property type="evidence" value="ECO:0007669"/>
    <property type="project" value="InterPro"/>
</dbReference>
<dbReference type="InterPro" id="IPR036388">
    <property type="entry name" value="WH-like_DNA-bd_sf"/>
</dbReference>
<reference evidence="7" key="1">
    <citation type="submission" date="2019-08" db="EMBL/GenBank/DDBJ databases">
        <authorList>
            <person name="Kucharzyk K."/>
            <person name="Murdoch R.W."/>
            <person name="Higgins S."/>
            <person name="Loffler F."/>
        </authorList>
    </citation>
    <scope>NUCLEOTIDE SEQUENCE</scope>
</reference>
<evidence type="ECO:0000256" key="5">
    <source>
        <dbReference type="SAM" id="Phobius"/>
    </source>
</evidence>
<evidence type="ECO:0000256" key="1">
    <source>
        <dbReference type="ARBA" id="ARBA00010641"/>
    </source>
</evidence>
<dbReference type="GO" id="GO:0016987">
    <property type="term" value="F:sigma factor activity"/>
    <property type="evidence" value="ECO:0007669"/>
    <property type="project" value="UniProtKB-KW"/>
</dbReference>
<dbReference type="PANTHER" id="PTHR43133">
    <property type="entry name" value="RNA POLYMERASE ECF-TYPE SIGMA FACTO"/>
    <property type="match status" value="1"/>
</dbReference>
<dbReference type="SUPFAM" id="SSF88659">
    <property type="entry name" value="Sigma3 and sigma4 domains of RNA polymerase sigma factors"/>
    <property type="match status" value="1"/>
</dbReference>
<comment type="caution">
    <text evidence="7">The sequence shown here is derived from an EMBL/GenBank/DDBJ whole genome shotgun (WGS) entry which is preliminary data.</text>
</comment>
<dbReference type="NCBIfam" id="TIGR02937">
    <property type="entry name" value="sigma70-ECF"/>
    <property type="match status" value="1"/>
</dbReference>
<keyword evidence="5" id="KW-0472">Membrane</keyword>